<accession>A0ABX9TW13</accession>
<organism evidence="4 5">
    <name type="scientific">Acinetobacter chengduensis</name>
    <dbReference type="NCBI Taxonomy" id="2420890"/>
    <lineage>
        <taxon>Bacteria</taxon>
        <taxon>Pseudomonadati</taxon>
        <taxon>Pseudomonadota</taxon>
        <taxon>Gammaproteobacteria</taxon>
        <taxon>Moraxellales</taxon>
        <taxon>Moraxellaceae</taxon>
        <taxon>Acinetobacter</taxon>
    </lineage>
</organism>
<feature type="transmembrane region" description="Helical" evidence="3">
    <location>
        <begin position="201"/>
        <end position="216"/>
    </location>
</feature>
<feature type="transmembrane region" description="Helical" evidence="3">
    <location>
        <begin position="381"/>
        <end position="399"/>
    </location>
</feature>
<dbReference type="EMBL" id="RCHC01000009">
    <property type="protein sequence ID" value="RLL21525.1"/>
    <property type="molecule type" value="Genomic_DNA"/>
</dbReference>
<feature type="transmembrane region" description="Helical" evidence="3">
    <location>
        <begin position="357"/>
        <end position="374"/>
    </location>
</feature>
<comment type="caution">
    <text evidence="4">The sequence shown here is derived from an EMBL/GenBank/DDBJ whole genome shotgun (WGS) entry which is preliminary data.</text>
</comment>
<evidence type="ECO:0000313" key="5">
    <source>
        <dbReference type="Proteomes" id="UP000280271"/>
    </source>
</evidence>
<keyword evidence="5" id="KW-1185">Reference proteome</keyword>
<dbReference type="Gene3D" id="1.25.40.10">
    <property type="entry name" value="Tetratricopeptide repeat domain"/>
    <property type="match status" value="1"/>
</dbReference>
<dbReference type="PANTHER" id="PTHR44227:SF3">
    <property type="entry name" value="PROTEIN O-MANNOSYL-TRANSFERASE TMTC4"/>
    <property type="match status" value="1"/>
</dbReference>
<feature type="transmembrane region" description="Helical" evidence="3">
    <location>
        <begin position="93"/>
        <end position="110"/>
    </location>
</feature>
<dbReference type="InterPro" id="IPR011990">
    <property type="entry name" value="TPR-like_helical_dom_sf"/>
</dbReference>
<protein>
    <submittedName>
        <fullName evidence="4">Tetratricopeptide repeat protein</fullName>
    </submittedName>
</protein>
<feature type="transmembrane region" description="Helical" evidence="3">
    <location>
        <begin position="327"/>
        <end position="351"/>
    </location>
</feature>
<dbReference type="PANTHER" id="PTHR44227">
    <property type="match status" value="1"/>
</dbReference>
<feature type="transmembrane region" description="Helical" evidence="3">
    <location>
        <begin position="145"/>
        <end position="164"/>
    </location>
</feature>
<keyword evidence="2" id="KW-0802">TPR repeat</keyword>
<feature type="transmembrane region" description="Helical" evidence="3">
    <location>
        <begin position="176"/>
        <end position="195"/>
    </location>
</feature>
<evidence type="ECO:0000256" key="1">
    <source>
        <dbReference type="ARBA" id="ARBA00022737"/>
    </source>
</evidence>
<evidence type="ECO:0000313" key="4">
    <source>
        <dbReference type="EMBL" id="RLL21525.1"/>
    </source>
</evidence>
<dbReference type="InterPro" id="IPR052346">
    <property type="entry name" value="O-mannosyl-transferase_TMTC"/>
</dbReference>
<feature type="transmembrane region" description="Helical" evidence="3">
    <location>
        <begin position="298"/>
        <end position="320"/>
    </location>
</feature>
<proteinExistence type="predicted"/>
<name>A0ABX9TW13_9GAMM</name>
<dbReference type="SUPFAM" id="SSF48452">
    <property type="entry name" value="TPR-like"/>
    <property type="match status" value="1"/>
</dbReference>
<keyword evidence="3" id="KW-1133">Transmembrane helix</keyword>
<feature type="transmembrane region" description="Helical" evidence="3">
    <location>
        <begin position="122"/>
        <end position="139"/>
    </location>
</feature>
<evidence type="ECO:0000256" key="2">
    <source>
        <dbReference type="ARBA" id="ARBA00022803"/>
    </source>
</evidence>
<keyword evidence="3" id="KW-0812">Transmembrane</keyword>
<feature type="transmembrane region" description="Helical" evidence="3">
    <location>
        <begin position="7"/>
        <end position="25"/>
    </location>
</feature>
<dbReference type="Proteomes" id="UP000280271">
    <property type="component" value="Unassembled WGS sequence"/>
</dbReference>
<gene>
    <name evidence="4" type="ORF">D9K81_09830</name>
</gene>
<keyword evidence="1" id="KW-0677">Repeat</keyword>
<feature type="transmembrane region" description="Helical" evidence="3">
    <location>
        <begin position="228"/>
        <end position="247"/>
    </location>
</feature>
<keyword evidence="3" id="KW-0472">Membrane</keyword>
<evidence type="ECO:0000256" key="3">
    <source>
        <dbReference type="SAM" id="Phobius"/>
    </source>
</evidence>
<reference evidence="4 5" key="1">
    <citation type="submission" date="2018-09" db="EMBL/GenBank/DDBJ databases">
        <title>The draft genome of Acinetobacter sp. strains.</title>
        <authorList>
            <person name="Qin J."/>
            <person name="Feng Y."/>
            <person name="Zong Z."/>
        </authorList>
    </citation>
    <scope>NUCLEOTIDE SEQUENCE [LARGE SCALE GENOMIC DNA]</scope>
    <source>
        <strain evidence="4 5">WCHAc060005</strain>
    </source>
</reference>
<sequence>MLKKYQPVIFFVFILLLTAVVYWAGLKGNFLFDDYPNLKDLGTYGVIDSWEKVRNFVSNGFAGPTGRPISLLSFLIDANTWPADPYPFKYTNLMLHLLNGVLLCWSILLLLKNYNYKEQQALWIALVASAIWLLHPYFVSTTLYIVQRMAQLATLFSLIGIIGYLKYRLYLSAKPIKAYVGMTIFLGLSTVLATYSKENGALLPFLILVIEFCNPNRNNQPVWQWRAIFLWLPSIAMLVLLSKYVTFSQNPWPNRNFNMIDRLYSEARIVTEYLYNLVIPQVELRGLYQDGYIVSKSLFNPITTLYSLIFIFVIFVFSIFYKKKYPLISLAILFFLVAHLMESTVIGLELYFEHRNYLAALFLFLPIANGLFLLKNKIDDKLVVLIVGLILSTLSFFTYERVKLWSNTESLEMYWAKNSPNSPRAQSSIARLYFENGYVAEANMYLEQAIQRMPESTLLNLNLLLQKVYVRVATESDFKQTANRMKKQPFDAQAVQALRSLTEYIVYERLAPNYGSWMISLIEIANTNPNYSNFPLFQRLTPYLEAQIYLAQGNTGLALKKYTIALSHYNDVEAGMMMVAEIGETKNYREALSLLYKVEEVYMKQDIQTLKRSKSEYDFEIKRLKIFLMNNVEHSI</sequence>
<dbReference type="RefSeq" id="WP_120373646.1">
    <property type="nucleotide sequence ID" value="NZ_RCHC01000009.1"/>
</dbReference>